<evidence type="ECO:0000256" key="9">
    <source>
        <dbReference type="ARBA" id="ARBA00022723"/>
    </source>
</evidence>
<dbReference type="PANTHER" id="PTHR11136">
    <property type="entry name" value="FOLYLPOLYGLUTAMATE SYNTHASE-RELATED"/>
    <property type="match status" value="1"/>
</dbReference>
<name>A0A8H7CW97_9AGAR</name>
<evidence type="ECO:0000256" key="16">
    <source>
        <dbReference type="ARBA" id="ARBA00047493"/>
    </source>
</evidence>
<comment type="catalytic activity">
    <reaction evidence="16 17">
        <text>(6S)-5,6,7,8-tetrahydrofolyl-(gamma-L-Glu)(n) + L-glutamate + ATP = (6S)-5,6,7,8-tetrahydrofolyl-(gamma-L-Glu)(n+1) + ADP + phosphate + H(+)</text>
        <dbReference type="Rhea" id="RHEA:10580"/>
        <dbReference type="Rhea" id="RHEA-COMP:14738"/>
        <dbReference type="Rhea" id="RHEA-COMP:14740"/>
        <dbReference type="ChEBI" id="CHEBI:15378"/>
        <dbReference type="ChEBI" id="CHEBI:29985"/>
        <dbReference type="ChEBI" id="CHEBI:30616"/>
        <dbReference type="ChEBI" id="CHEBI:43474"/>
        <dbReference type="ChEBI" id="CHEBI:141005"/>
        <dbReference type="ChEBI" id="CHEBI:456216"/>
        <dbReference type="EC" id="6.3.2.17"/>
    </reaction>
</comment>
<evidence type="ECO:0000256" key="5">
    <source>
        <dbReference type="ARBA" id="ARBA00008276"/>
    </source>
</evidence>
<evidence type="ECO:0000256" key="17">
    <source>
        <dbReference type="PIRNR" id="PIRNR038895"/>
    </source>
</evidence>
<evidence type="ECO:0000313" key="21">
    <source>
        <dbReference type="Proteomes" id="UP000620124"/>
    </source>
</evidence>
<evidence type="ECO:0000256" key="1">
    <source>
        <dbReference type="ARBA" id="ARBA00004273"/>
    </source>
</evidence>
<dbReference type="GO" id="GO:0006730">
    <property type="term" value="P:one-carbon metabolic process"/>
    <property type="evidence" value="ECO:0007669"/>
    <property type="project" value="UniProtKB-KW"/>
</dbReference>
<comment type="function">
    <text evidence="17">Catalyzes conversion of folates to polyglutamate derivatives allowing concentration of folate compounds in the cell and the intracellular retention of these cofactors, which are important substrates for most of the folate-dependent enzymes that are involved in one-carbon transfer reactions involved in purine, pyrimidine and amino acid synthesis.</text>
</comment>
<keyword evidence="9 19" id="KW-0479">Metal-binding</keyword>
<keyword evidence="14" id="KW-0496">Mitochondrion</keyword>
<keyword evidence="7 17" id="KW-0554">One-carbon metabolism</keyword>
<dbReference type="SUPFAM" id="SSF53244">
    <property type="entry name" value="MurD-like peptide ligases, peptide-binding domain"/>
    <property type="match status" value="1"/>
</dbReference>
<dbReference type="FunFam" id="3.40.1190.10:FF:000009">
    <property type="entry name" value="Folylpolyglutamate synthase"/>
    <property type="match status" value="1"/>
</dbReference>
<evidence type="ECO:0000256" key="13">
    <source>
        <dbReference type="ARBA" id="ARBA00022842"/>
    </source>
</evidence>
<dbReference type="GO" id="GO:0005829">
    <property type="term" value="C:cytosol"/>
    <property type="evidence" value="ECO:0007669"/>
    <property type="project" value="TreeGrafter"/>
</dbReference>
<evidence type="ECO:0000256" key="6">
    <source>
        <dbReference type="ARBA" id="ARBA00022490"/>
    </source>
</evidence>
<dbReference type="GO" id="GO:0046872">
    <property type="term" value="F:metal ion binding"/>
    <property type="evidence" value="ECO:0007669"/>
    <property type="project" value="UniProtKB-KW"/>
</dbReference>
<evidence type="ECO:0000256" key="19">
    <source>
        <dbReference type="PIRSR" id="PIRSR038895-2"/>
    </source>
</evidence>
<organism evidence="20 21">
    <name type="scientific">Mycena venus</name>
    <dbReference type="NCBI Taxonomy" id="2733690"/>
    <lineage>
        <taxon>Eukaryota</taxon>
        <taxon>Fungi</taxon>
        <taxon>Dikarya</taxon>
        <taxon>Basidiomycota</taxon>
        <taxon>Agaricomycotina</taxon>
        <taxon>Agaricomycetes</taxon>
        <taxon>Agaricomycetidae</taxon>
        <taxon>Agaricales</taxon>
        <taxon>Marasmiineae</taxon>
        <taxon>Mycenaceae</taxon>
        <taxon>Mycena</taxon>
    </lineage>
</organism>
<dbReference type="InterPro" id="IPR018109">
    <property type="entry name" value="Folylpolyglutamate_synth_CS"/>
</dbReference>
<protein>
    <recommendedName>
        <fullName evidence="17">Folylpolyglutamate synthase</fullName>
        <ecNumber evidence="17">6.3.2.17</ecNumber>
    </recommendedName>
    <alternativeName>
        <fullName evidence="17">Folylpoly-gamma-glutamate synthetase</fullName>
    </alternativeName>
    <alternativeName>
        <fullName evidence="17">Tetrahydrofolylpolyglutamate synthase</fullName>
    </alternativeName>
</protein>
<feature type="binding site" evidence="19">
    <location>
        <position position="187"/>
    </location>
    <ligand>
        <name>Mg(2+)</name>
        <dbReference type="ChEBI" id="CHEBI:18420"/>
        <label>1</label>
    </ligand>
</feature>
<keyword evidence="8 17" id="KW-0436">Ligase</keyword>
<evidence type="ECO:0000256" key="15">
    <source>
        <dbReference type="ARBA" id="ARBA00023136"/>
    </source>
</evidence>
<dbReference type="GO" id="GO:0004326">
    <property type="term" value="F:tetrahydrofolylpolyglutamate synthase activity"/>
    <property type="evidence" value="ECO:0007669"/>
    <property type="project" value="UniProtKB-EC"/>
</dbReference>
<dbReference type="InterPro" id="IPR023600">
    <property type="entry name" value="Folylpolyglutamate_synth_euk"/>
</dbReference>
<evidence type="ECO:0000256" key="12">
    <source>
        <dbReference type="ARBA" id="ARBA00022840"/>
    </source>
</evidence>
<keyword evidence="12 18" id="KW-0067">ATP-binding</keyword>
<evidence type="ECO:0000256" key="3">
    <source>
        <dbReference type="ARBA" id="ARBA00004496"/>
    </source>
</evidence>
<keyword evidence="11" id="KW-0999">Mitochondrion inner membrane</keyword>
<keyword evidence="6" id="KW-0963">Cytoplasm</keyword>
<evidence type="ECO:0000256" key="18">
    <source>
        <dbReference type="PIRSR" id="PIRSR038895-1"/>
    </source>
</evidence>
<proteinExistence type="inferred from homology"/>
<feature type="binding site" evidence="18">
    <location>
        <position position="346"/>
    </location>
    <ligand>
        <name>ATP</name>
        <dbReference type="ChEBI" id="CHEBI:30616"/>
    </ligand>
</feature>
<keyword evidence="15" id="KW-0472">Membrane</keyword>
<dbReference type="PROSITE" id="PS01012">
    <property type="entry name" value="FOLYLPOLYGLU_SYNT_2"/>
    <property type="match status" value="1"/>
</dbReference>
<evidence type="ECO:0000256" key="8">
    <source>
        <dbReference type="ARBA" id="ARBA00022598"/>
    </source>
</evidence>
<dbReference type="NCBIfam" id="TIGR01499">
    <property type="entry name" value="folC"/>
    <property type="match status" value="1"/>
</dbReference>
<comment type="cofactor">
    <cofactor evidence="17">
        <name>a monovalent cation</name>
        <dbReference type="ChEBI" id="CHEBI:60242"/>
    </cofactor>
    <text evidence="17">A monovalent cation.</text>
</comment>
<comment type="subcellular location">
    <subcellularLocation>
        <location evidence="3">Cytoplasm</location>
    </subcellularLocation>
    <subcellularLocation>
        <location evidence="1">Mitochondrion inner membrane</location>
    </subcellularLocation>
    <subcellularLocation>
        <location evidence="2">Mitochondrion matrix</location>
    </subcellularLocation>
</comment>
<dbReference type="GO" id="GO:0005759">
    <property type="term" value="C:mitochondrial matrix"/>
    <property type="evidence" value="ECO:0007669"/>
    <property type="project" value="UniProtKB-SubCell"/>
</dbReference>
<evidence type="ECO:0000256" key="10">
    <source>
        <dbReference type="ARBA" id="ARBA00022741"/>
    </source>
</evidence>
<sequence>MRRSIHLSRIFGYLSRPGARTMTTRTYRDAVDSLNSLQSNAAALEQVRATGGRSSAFAIPEMIEYLGIIGYKPADLNALNVIHITGTKGKGSTSAFVDSILRETHPQWTTGLYTSPHLIAVRERIRINGRPLSEEDFTKFFFEVWDRISENKTRVETTPDKPGYFRFMTLVAYHTFLSLKVDATILEVGVGGTYDSTNIVPKPVVTGVTSLGIDHVTVLGQTLGEIAWHKGGIYKEGVPAFTTSQPAEGLDVLRQQAKDLKASEFTVVSEIPGLSDIKLGLSGSHQVLNATLAVHLAKSFISSRSSPPSDKPLSADIVRGLENARWPGRCQTVPDPAFSNTTWYMDGAHTLESIACCLDWFVTPGVGLEADASKKANRILIFNCTNGRSGSTFLASINAHISTQLKSFDSKEAASSFFDHVIFCTNVTYADGGFKADITTVAMDPADLAQLKTQNQLASAWSTLLPTFPAANIHVLPSIEHAVNLVRKLESDAGSANVLVAGSLHLVGGVFEVAGLSSAL</sequence>
<reference evidence="20" key="1">
    <citation type="submission" date="2020-05" db="EMBL/GenBank/DDBJ databases">
        <title>Mycena genomes resolve the evolution of fungal bioluminescence.</title>
        <authorList>
            <person name="Tsai I.J."/>
        </authorList>
    </citation>
    <scope>NUCLEOTIDE SEQUENCE</scope>
    <source>
        <strain evidence="20">CCC161011</strain>
    </source>
</reference>
<comment type="pathway">
    <text evidence="4 17">Cofactor biosynthesis; tetrahydrofolylpolyglutamate biosynthesis.</text>
</comment>
<evidence type="ECO:0000256" key="11">
    <source>
        <dbReference type="ARBA" id="ARBA00022792"/>
    </source>
</evidence>
<keyword evidence="10 18" id="KW-0547">Nucleotide-binding</keyword>
<keyword evidence="21" id="KW-1185">Reference proteome</keyword>
<dbReference type="EC" id="6.3.2.17" evidence="17"/>
<evidence type="ECO:0000256" key="7">
    <source>
        <dbReference type="ARBA" id="ARBA00022563"/>
    </source>
</evidence>
<evidence type="ECO:0000256" key="14">
    <source>
        <dbReference type="ARBA" id="ARBA00023128"/>
    </source>
</evidence>
<dbReference type="PIRSF" id="PIRSF038895">
    <property type="entry name" value="FPGS"/>
    <property type="match status" value="1"/>
</dbReference>
<dbReference type="InterPro" id="IPR036565">
    <property type="entry name" value="Mur-like_cat_sf"/>
</dbReference>
<dbReference type="EMBL" id="JACAZI010000009">
    <property type="protein sequence ID" value="KAF7352660.1"/>
    <property type="molecule type" value="Genomic_DNA"/>
</dbReference>
<dbReference type="SUPFAM" id="SSF53623">
    <property type="entry name" value="MurD-like peptide ligases, catalytic domain"/>
    <property type="match status" value="1"/>
</dbReference>
<accession>A0A8H7CW97</accession>
<feature type="binding site" evidence="19">
    <location>
        <position position="115"/>
    </location>
    <ligand>
        <name>Mg(2+)</name>
        <dbReference type="ChEBI" id="CHEBI:18420"/>
        <label>1</label>
    </ligand>
</feature>
<dbReference type="AlphaFoldDB" id="A0A8H7CW97"/>
<dbReference type="PANTHER" id="PTHR11136:SF5">
    <property type="entry name" value="FOLYLPOLYGLUTAMATE SYNTHASE, MITOCHONDRIAL"/>
    <property type="match status" value="1"/>
</dbReference>
<dbReference type="Proteomes" id="UP000620124">
    <property type="component" value="Unassembled WGS sequence"/>
</dbReference>
<evidence type="ECO:0000256" key="4">
    <source>
        <dbReference type="ARBA" id="ARBA00005150"/>
    </source>
</evidence>
<gene>
    <name evidence="20" type="ORF">MVEN_01231800</name>
</gene>
<evidence type="ECO:0000256" key="2">
    <source>
        <dbReference type="ARBA" id="ARBA00004305"/>
    </source>
</evidence>
<evidence type="ECO:0000313" key="20">
    <source>
        <dbReference type="EMBL" id="KAF7352660.1"/>
    </source>
</evidence>
<feature type="binding site" evidence="19">
    <location>
        <position position="215"/>
    </location>
    <ligand>
        <name>Mg(2+)</name>
        <dbReference type="ChEBI" id="CHEBI:18420"/>
        <label>1</label>
    </ligand>
</feature>
<feature type="binding site" evidence="18">
    <location>
        <position position="329"/>
    </location>
    <ligand>
        <name>ATP</name>
        <dbReference type="ChEBI" id="CHEBI:30616"/>
    </ligand>
</feature>
<comment type="caution">
    <text evidence="20">The sequence shown here is derived from an EMBL/GenBank/DDBJ whole genome shotgun (WGS) entry which is preliminary data.</text>
</comment>
<dbReference type="GO" id="GO:0005743">
    <property type="term" value="C:mitochondrial inner membrane"/>
    <property type="evidence" value="ECO:0007669"/>
    <property type="project" value="UniProtKB-SubCell"/>
</dbReference>
<comment type="similarity">
    <text evidence="5 17">Belongs to the folylpolyglutamate synthase family.</text>
</comment>
<dbReference type="Gene3D" id="3.90.190.20">
    <property type="entry name" value="Mur ligase, C-terminal domain"/>
    <property type="match status" value="1"/>
</dbReference>
<dbReference type="Gene3D" id="3.40.1190.10">
    <property type="entry name" value="Mur-like, catalytic domain"/>
    <property type="match status" value="1"/>
</dbReference>
<dbReference type="GO" id="GO:0005524">
    <property type="term" value="F:ATP binding"/>
    <property type="evidence" value="ECO:0007669"/>
    <property type="project" value="UniProtKB-KW"/>
</dbReference>
<keyword evidence="13 19" id="KW-0460">Magnesium</keyword>
<dbReference type="UniPathway" id="UPA00850"/>
<dbReference type="InterPro" id="IPR001645">
    <property type="entry name" value="Folylpolyglutamate_synth"/>
</dbReference>
<dbReference type="InterPro" id="IPR036615">
    <property type="entry name" value="Mur_ligase_C_dom_sf"/>
</dbReference>
<dbReference type="OrthoDB" id="5212574at2759"/>